<accession>A0AAD7C3R6</accession>
<dbReference type="InterPro" id="IPR032675">
    <property type="entry name" value="LRR_dom_sf"/>
</dbReference>
<proteinExistence type="predicted"/>
<protein>
    <submittedName>
        <fullName evidence="2">Uncharacterized protein</fullName>
    </submittedName>
</protein>
<dbReference type="EMBL" id="JARKIF010000006">
    <property type="protein sequence ID" value="KAJ7636894.1"/>
    <property type="molecule type" value="Genomic_DNA"/>
</dbReference>
<dbReference type="SUPFAM" id="SSF52047">
    <property type="entry name" value="RNI-like"/>
    <property type="match status" value="1"/>
</dbReference>
<dbReference type="Gene3D" id="3.80.10.10">
    <property type="entry name" value="Ribonuclease Inhibitor"/>
    <property type="match status" value="1"/>
</dbReference>
<evidence type="ECO:0000256" key="1">
    <source>
        <dbReference type="SAM" id="MobiDB-lite"/>
    </source>
</evidence>
<dbReference type="Proteomes" id="UP001221142">
    <property type="component" value="Unassembled WGS sequence"/>
</dbReference>
<evidence type="ECO:0000313" key="2">
    <source>
        <dbReference type="EMBL" id="KAJ7636894.1"/>
    </source>
</evidence>
<sequence>MDTNSAFEIISHCAGDITTLRTLCLTSKTIRSFAIIHLFSTIHFTCAEDMTFWCEIVARTPALAVVVKTVKFWEPWEELGYRYERMGFATSTELRDISVMPDIPPFPTVEVVEYHGNGFNDTWTVIPHALKVIGTTLFPSIQKLQLASLGFRSFSELASLISACGRLKGLSFQMIRVNKGASKPEPPLPETAVPDLTTLEELWVKECNYNSDSQDCILSLIKEYSPSHLRTFTSEYFDYERYTCSVDSVREVLQRNAASLVNLVLDPRFPETQDEILDMFNRLPAFPALDSLTFWMSDNHWVEQVVNALEGAPNLTRLNFRLWLYHDSSFSPEGYDDVRWYLQNILKGAFPWGASESMKKIITRKFPSCRHIVFQLCVPNDSDLHFRRGARRRLEAFLRDGLEESGADIGDCLHLEWVNEEFQPVVYHAMNGKPAWGEERSDLWSEPETESSDCGEGSDSCQ</sequence>
<name>A0AAD7C3R6_9AGAR</name>
<feature type="region of interest" description="Disordered" evidence="1">
    <location>
        <begin position="437"/>
        <end position="462"/>
    </location>
</feature>
<evidence type="ECO:0000313" key="3">
    <source>
        <dbReference type="Proteomes" id="UP001221142"/>
    </source>
</evidence>
<dbReference type="AlphaFoldDB" id="A0AAD7C3R6"/>
<comment type="caution">
    <text evidence="2">The sequence shown here is derived from an EMBL/GenBank/DDBJ whole genome shotgun (WGS) entry which is preliminary data.</text>
</comment>
<reference evidence="2" key="1">
    <citation type="submission" date="2023-03" db="EMBL/GenBank/DDBJ databases">
        <title>Massive genome expansion in bonnet fungi (Mycena s.s.) driven by repeated elements and novel gene families across ecological guilds.</title>
        <authorList>
            <consortium name="Lawrence Berkeley National Laboratory"/>
            <person name="Harder C.B."/>
            <person name="Miyauchi S."/>
            <person name="Viragh M."/>
            <person name="Kuo A."/>
            <person name="Thoen E."/>
            <person name="Andreopoulos B."/>
            <person name="Lu D."/>
            <person name="Skrede I."/>
            <person name="Drula E."/>
            <person name="Henrissat B."/>
            <person name="Morin E."/>
            <person name="Kohler A."/>
            <person name="Barry K."/>
            <person name="LaButti K."/>
            <person name="Morin E."/>
            <person name="Salamov A."/>
            <person name="Lipzen A."/>
            <person name="Mereny Z."/>
            <person name="Hegedus B."/>
            <person name="Baldrian P."/>
            <person name="Stursova M."/>
            <person name="Weitz H."/>
            <person name="Taylor A."/>
            <person name="Grigoriev I.V."/>
            <person name="Nagy L.G."/>
            <person name="Martin F."/>
            <person name="Kauserud H."/>
        </authorList>
    </citation>
    <scope>NUCLEOTIDE SEQUENCE</scope>
    <source>
        <strain evidence="2">9284</strain>
    </source>
</reference>
<gene>
    <name evidence="2" type="ORF">FB45DRAFT_1138937</name>
</gene>
<organism evidence="2 3">
    <name type="scientific">Roridomyces roridus</name>
    <dbReference type="NCBI Taxonomy" id="1738132"/>
    <lineage>
        <taxon>Eukaryota</taxon>
        <taxon>Fungi</taxon>
        <taxon>Dikarya</taxon>
        <taxon>Basidiomycota</taxon>
        <taxon>Agaricomycotina</taxon>
        <taxon>Agaricomycetes</taxon>
        <taxon>Agaricomycetidae</taxon>
        <taxon>Agaricales</taxon>
        <taxon>Marasmiineae</taxon>
        <taxon>Mycenaceae</taxon>
        <taxon>Roridomyces</taxon>
    </lineage>
</organism>
<keyword evidence="3" id="KW-1185">Reference proteome</keyword>